<comment type="subunit">
    <text evidence="2">Homodimer.</text>
</comment>
<dbReference type="PANTHER" id="PTHR13693">
    <property type="entry name" value="CLASS II AMINOTRANSFERASE/8-AMINO-7-OXONONANOATE SYNTHASE"/>
    <property type="match status" value="1"/>
</dbReference>
<dbReference type="EMBL" id="JABZEC010000003">
    <property type="protein sequence ID" value="NVY96321.1"/>
    <property type="molecule type" value="Genomic_DNA"/>
</dbReference>
<dbReference type="SUPFAM" id="SSF53383">
    <property type="entry name" value="PLP-dependent transferases"/>
    <property type="match status" value="1"/>
</dbReference>
<dbReference type="InterPro" id="IPR004839">
    <property type="entry name" value="Aminotransferase_I/II_large"/>
</dbReference>
<comment type="cofactor">
    <cofactor evidence="1">
        <name>pyridoxal 5'-phosphate</name>
        <dbReference type="ChEBI" id="CHEBI:597326"/>
    </cofactor>
</comment>
<dbReference type="InterPro" id="IPR015424">
    <property type="entry name" value="PyrdxlP-dep_Trfase"/>
</dbReference>
<accession>A0A850R2T4</accession>
<dbReference type="Gene3D" id="3.90.1150.10">
    <property type="entry name" value="Aspartate Aminotransferase, domain 1"/>
    <property type="match status" value="1"/>
</dbReference>
<organism evidence="6 7">
    <name type="scientific">Bombilactobacillus apium</name>
    <dbReference type="NCBI Taxonomy" id="2675299"/>
    <lineage>
        <taxon>Bacteria</taxon>
        <taxon>Bacillati</taxon>
        <taxon>Bacillota</taxon>
        <taxon>Bacilli</taxon>
        <taxon>Lactobacillales</taxon>
        <taxon>Lactobacillaceae</taxon>
        <taxon>Bombilactobacillus</taxon>
    </lineage>
</organism>
<keyword evidence="3 6" id="KW-0808">Transferase</keyword>
<dbReference type="InterPro" id="IPR015422">
    <property type="entry name" value="PyrdxlP-dep_Trfase_small"/>
</dbReference>
<keyword evidence="7" id="KW-1185">Reference proteome</keyword>
<keyword evidence="4" id="KW-0175">Coiled coil</keyword>
<feature type="coiled-coil region" evidence="4">
    <location>
        <begin position="241"/>
        <end position="268"/>
    </location>
</feature>
<dbReference type="Pfam" id="PF00550">
    <property type="entry name" value="PP-binding"/>
    <property type="match status" value="1"/>
</dbReference>
<evidence type="ECO:0000256" key="2">
    <source>
        <dbReference type="ARBA" id="ARBA00011738"/>
    </source>
</evidence>
<dbReference type="PROSITE" id="PS50075">
    <property type="entry name" value="CARRIER"/>
    <property type="match status" value="1"/>
</dbReference>
<dbReference type="SUPFAM" id="SSF47336">
    <property type="entry name" value="ACP-like"/>
    <property type="match status" value="1"/>
</dbReference>
<dbReference type="Gene3D" id="3.40.640.10">
    <property type="entry name" value="Type I PLP-dependent aspartate aminotransferase-like (Major domain)"/>
    <property type="match status" value="1"/>
</dbReference>
<dbReference type="CDD" id="cd06454">
    <property type="entry name" value="KBL_like"/>
    <property type="match status" value="1"/>
</dbReference>
<evidence type="ECO:0000256" key="3">
    <source>
        <dbReference type="ARBA" id="ARBA00022679"/>
    </source>
</evidence>
<dbReference type="InterPro" id="IPR050087">
    <property type="entry name" value="AON_synthase_class-II"/>
</dbReference>
<protein>
    <submittedName>
        <fullName evidence="6">Aminotransferase class I/II-fold pyridoxal phosphate-dependent enzyme</fullName>
    </submittedName>
</protein>
<dbReference type="GO" id="GO:0008483">
    <property type="term" value="F:transaminase activity"/>
    <property type="evidence" value="ECO:0007669"/>
    <property type="project" value="UniProtKB-KW"/>
</dbReference>
<dbReference type="Gene3D" id="1.10.1200.10">
    <property type="entry name" value="ACP-like"/>
    <property type="match status" value="1"/>
</dbReference>
<proteinExistence type="predicted"/>
<feature type="domain" description="Carrier" evidence="5">
    <location>
        <begin position="1"/>
        <end position="77"/>
    </location>
</feature>
<reference evidence="6 7" key="1">
    <citation type="submission" date="2020-06" db="EMBL/GenBank/DDBJ databases">
        <authorList>
            <person name="Kang J."/>
        </authorList>
    </citation>
    <scope>NUCLEOTIDE SEQUENCE [LARGE SCALE GENOMIC DNA]</scope>
    <source>
        <strain evidence="6 7">DCY120</strain>
    </source>
</reference>
<dbReference type="InterPro" id="IPR015421">
    <property type="entry name" value="PyrdxlP-dep_Trfase_major"/>
</dbReference>
<sequence>MTTKLKAILAEITGEAESQIRPEDFLVQDLDFDSLMLVDLLAILEQEFQLKKQDLDLKSFKQDLTVQQLEQLIAAKRSTTSGATNYPQDVTQIANFPEVQEFTAYLESQEGHNPYFKTNAGLPLNRMTIANEEYINFSTYNYLGLNGQAEVVAAGKRAIDQYGTSVSGSRLLSGQIKLHQELEETLANFIGVDAALVQVGGHSTNVNMIGNIVGEEDLIIHDQLAHNSIVEGARLSHAMRRSFKHNDLKSLERILQRLRDNYRRVLIVVEGAYSMDGDLCPLPELIALKKRYGAILMVDEAHSFGTVGSRGAGVTDYWQVDPHDVDIIMGTLSKSCASCGGFIAGEQVFLNWLRFTSPGFIFSAGITPANTAAALSAVQTFANDSSRVQKLQDNSQYFLTKIQALGYETGNSHDTPIIPLIVGDSQTTLEFAQELLAAKINALPIVAPAVREDEARIRFFMSSLHTREDLDQTLAVLEKLRPKLTTMTAATGGEK</sequence>
<dbReference type="Proteomes" id="UP000563523">
    <property type="component" value="Unassembled WGS sequence"/>
</dbReference>
<evidence type="ECO:0000256" key="1">
    <source>
        <dbReference type="ARBA" id="ARBA00001933"/>
    </source>
</evidence>
<dbReference type="GO" id="GO:0030170">
    <property type="term" value="F:pyridoxal phosphate binding"/>
    <property type="evidence" value="ECO:0007669"/>
    <property type="project" value="InterPro"/>
</dbReference>
<dbReference type="PANTHER" id="PTHR13693:SF3">
    <property type="entry name" value="LD36009P"/>
    <property type="match status" value="1"/>
</dbReference>
<name>A0A850R2T4_9LACO</name>
<comment type="caution">
    <text evidence="6">The sequence shown here is derived from an EMBL/GenBank/DDBJ whole genome shotgun (WGS) entry which is preliminary data.</text>
</comment>
<dbReference type="Pfam" id="PF00155">
    <property type="entry name" value="Aminotran_1_2"/>
    <property type="match status" value="1"/>
</dbReference>
<evidence type="ECO:0000313" key="6">
    <source>
        <dbReference type="EMBL" id="NVY96321.1"/>
    </source>
</evidence>
<gene>
    <name evidence="6" type="ORF">HU830_03930</name>
</gene>
<dbReference type="RefSeq" id="WP_176942486.1">
    <property type="nucleotide sequence ID" value="NZ_JABZEC010000003.1"/>
</dbReference>
<evidence type="ECO:0000259" key="5">
    <source>
        <dbReference type="PROSITE" id="PS50075"/>
    </source>
</evidence>
<evidence type="ECO:0000313" key="7">
    <source>
        <dbReference type="Proteomes" id="UP000563523"/>
    </source>
</evidence>
<dbReference type="AlphaFoldDB" id="A0A850R2T4"/>
<dbReference type="InterPro" id="IPR009081">
    <property type="entry name" value="PP-bd_ACP"/>
</dbReference>
<keyword evidence="6" id="KW-0032">Aminotransferase</keyword>
<dbReference type="InterPro" id="IPR036736">
    <property type="entry name" value="ACP-like_sf"/>
</dbReference>
<evidence type="ECO:0000256" key="4">
    <source>
        <dbReference type="SAM" id="Coils"/>
    </source>
</evidence>